<evidence type="ECO:0000256" key="3">
    <source>
        <dbReference type="ARBA" id="ARBA00022827"/>
    </source>
</evidence>
<keyword evidence="4" id="KW-0560">Oxidoreductase</keyword>
<dbReference type="GO" id="GO:0071949">
    <property type="term" value="F:FAD binding"/>
    <property type="evidence" value="ECO:0007669"/>
    <property type="project" value="InterPro"/>
</dbReference>
<accession>A0A6A6H732</accession>
<feature type="domain" description="FAD-binding" evidence="6">
    <location>
        <begin position="291"/>
        <end position="356"/>
    </location>
</feature>
<keyword evidence="2" id="KW-0285">Flavoprotein</keyword>
<dbReference type="InterPro" id="IPR036188">
    <property type="entry name" value="FAD/NAD-bd_sf"/>
</dbReference>
<dbReference type="PANTHER" id="PTHR13789:SF215">
    <property type="entry name" value="FAD-BINDING DOMAIN-CONTAINING PROTEIN-RELATED"/>
    <property type="match status" value="1"/>
</dbReference>
<dbReference type="InterPro" id="IPR002938">
    <property type="entry name" value="FAD-bd"/>
</dbReference>
<dbReference type="Pfam" id="PF01494">
    <property type="entry name" value="FAD_binding_3"/>
    <property type="match status" value="2"/>
</dbReference>
<comment type="similarity">
    <text evidence="1">Belongs to the paxM FAD-dependent monooxygenase family.</text>
</comment>
<sequence>MPLDIIVVGAGIGGLCAAVALRQAGHRVKIFEKSSFATEIGAAIALAPNGSRVLSSLGFSYERARACLLPEWLFADGITLEKSELLDFSSSEEKYGFPFRSIHRIDFHNELLRLAREGKDNPVTLNLASPIERVDAEECSLTLANGTKYSADLIIGADGVRSVTRLAVIGPEADKPSRTNVSTFRFLTPTKKLEADPALHDLVKWKSKGITILDDKSDKEHVRHITWYPCRDGEVQNVTGNHPSRADSQTQTDMKGSLLDEFKNLHPHVLRFLNLAEDVLCWNLQYYDPFSRWTYKRIVLIGDSAHPMLPFGGQGSNQAMEDAGALGRLLTGVDSREEIPPRLRLYEEVRRRRGSTVQLLSSTVVGREKDVESRLWEFAEPGATKVPNTFSDRTEHAFGFDVLAECDKALRVAALRE</sequence>
<dbReference type="Gene3D" id="3.50.50.60">
    <property type="entry name" value="FAD/NAD(P)-binding domain"/>
    <property type="match status" value="1"/>
</dbReference>
<dbReference type="Proteomes" id="UP000800092">
    <property type="component" value="Unassembled WGS sequence"/>
</dbReference>
<evidence type="ECO:0000256" key="5">
    <source>
        <dbReference type="ARBA" id="ARBA00023033"/>
    </source>
</evidence>
<dbReference type="InterPro" id="IPR050493">
    <property type="entry name" value="FAD-dep_Monooxygenase_BioMet"/>
</dbReference>
<evidence type="ECO:0000259" key="6">
    <source>
        <dbReference type="Pfam" id="PF01494"/>
    </source>
</evidence>
<dbReference type="OrthoDB" id="9993796at2759"/>
<protein>
    <submittedName>
        <fullName evidence="7">Putative salicylate hydroxylase</fullName>
    </submittedName>
</protein>
<gene>
    <name evidence="7" type="ORF">EV356DRAFT_199588</name>
</gene>
<keyword evidence="3" id="KW-0274">FAD</keyword>
<dbReference type="EMBL" id="ML991805">
    <property type="protein sequence ID" value="KAF2233621.1"/>
    <property type="molecule type" value="Genomic_DNA"/>
</dbReference>
<name>A0A6A6H732_VIRVR</name>
<evidence type="ECO:0000313" key="8">
    <source>
        <dbReference type="Proteomes" id="UP000800092"/>
    </source>
</evidence>
<evidence type="ECO:0000256" key="2">
    <source>
        <dbReference type="ARBA" id="ARBA00022630"/>
    </source>
</evidence>
<dbReference type="AlphaFoldDB" id="A0A6A6H732"/>
<evidence type="ECO:0000313" key="7">
    <source>
        <dbReference type="EMBL" id="KAF2233621.1"/>
    </source>
</evidence>
<keyword evidence="5" id="KW-0503">Monooxygenase</keyword>
<dbReference type="SUPFAM" id="SSF51905">
    <property type="entry name" value="FAD/NAD(P)-binding domain"/>
    <property type="match status" value="1"/>
</dbReference>
<reference evidence="7" key="1">
    <citation type="journal article" date="2020" name="Stud. Mycol.">
        <title>101 Dothideomycetes genomes: a test case for predicting lifestyles and emergence of pathogens.</title>
        <authorList>
            <person name="Haridas S."/>
            <person name="Albert R."/>
            <person name="Binder M."/>
            <person name="Bloem J."/>
            <person name="Labutti K."/>
            <person name="Salamov A."/>
            <person name="Andreopoulos B."/>
            <person name="Baker S."/>
            <person name="Barry K."/>
            <person name="Bills G."/>
            <person name="Bluhm B."/>
            <person name="Cannon C."/>
            <person name="Castanera R."/>
            <person name="Culley D."/>
            <person name="Daum C."/>
            <person name="Ezra D."/>
            <person name="Gonzalez J."/>
            <person name="Henrissat B."/>
            <person name="Kuo A."/>
            <person name="Liang C."/>
            <person name="Lipzen A."/>
            <person name="Lutzoni F."/>
            <person name="Magnuson J."/>
            <person name="Mondo S."/>
            <person name="Nolan M."/>
            <person name="Ohm R."/>
            <person name="Pangilinan J."/>
            <person name="Park H.-J."/>
            <person name="Ramirez L."/>
            <person name="Alfaro M."/>
            <person name="Sun H."/>
            <person name="Tritt A."/>
            <person name="Yoshinaga Y."/>
            <person name="Zwiers L.-H."/>
            <person name="Turgeon B."/>
            <person name="Goodwin S."/>
            <person name="Spatafora J."/>
            <person name="Crous P."/>
            <person name="Grigoriev I."/>
        </authorList>
    </citation>
    <scope>NUCLEOTIDE SEQUENCE</scope>
    <source>
        <strain evidence="7">Tuck. ex Michener</strain>
    </source>
</reference>
<organism evidence="7 8">
    <name type="scientific">Viridothelium virens</name>
    <name type="common">Speckled blister lichen</name>
    <name type="synonym">Trypethelium virens</name>
    <dbReference type="NCBI Taxonomy" id="1048519"/>
    <lineage>
        <taxon>Eukaryota</taxon>
        <taxon>Fungi</taxon>
        <taxon>Dikarya</taxon>
        <taxon>Ascomycota</taxon>
        <taxon>Pezizomycotina</taxon>
        <taxon>Dothideomycetes</taxon>
        <taxon>Dothideomycetes incertae sedis</taxon>
        <taxon>Trypetheliales</taxon>
        <taxon>Trypetheliaceae</taxon>
        <taxon>Viridothelium</taxon>
    </lineage>
</organism>
<dbReference type="PANTHER" id="PTHR13789">
    <property type="entry name" value="MONOOXYGENASE"/>
    <property type="match status" value="1"/>
</dbReference>
<dbReference type="PRINTS" id="PR00420">
    <property type="entry name" value="RNGMNOXGNASE"/>
</dbReference>
<evidence type="ECO:0000256" key="1">
    <source>
        <dbReference type="ARBA" id="ARBA00007992"/>
    </source>
</evidence>
<proteinExistence type="inferred from homology"/>
<keyword evidence="8" id="KW-1185">Reference proteome</keyword>
<feature type="domain" description="FAD-binding" evidence="6">
    <location>
        <begin position="4"/>
        <end position="240"/>
    </location>
</feature>
<evidence type="ECO:0000256" key="4">
    <source>
        <dbReference type="ARBA" id="ARBA00023002"/>
    </source>
</evidence>
<dbReference type="GO" id="GO:0004497">
    <property type="term" value="F:monooxygenase activity"/>
    <property type="evidence" value="ECO:0007669"/>
    <property type="project" value="UniProtKB-KW"/>
</dbReference>